<gene>
    <name evidence="2" type="ORF">SAMN04487891_11585</name>
    <name evidence="3" type="ORF">SAMN05216293_4016</name>
</gene>
<evidence type="ECO:0000256" key="1">
    <source>
        <dbReference type="SAM" id="SignalP"/>
    </source>
</evidence>
<organism evidence="3 4">
    <name type="scientific">Flagellimonas taeanensis</name>
    <dbReference type="NCBI Taxonomy" id="1005926"/>
    <lineage>
        <taxon>Bacteria</taxon>
        <taxon>Pseudomonadati</taxon>
        <taxon>Bacteroidota</taxon>
        <taxon>Flavobacteriia</taxon>
        <taxon>Flavobacteriales</taxon>
        <taxon>Flavobacteriaceae</taxon>
        <taxon>Flagellimonas</taxon>
    </lineage>
</organism>
<dbReference type="EMBL" id="FOKU01000015">
    <property type="protein sequence ID" value="SFC62575.1"/>
    <property type="molecule type" value="Genomic_DNA"/>
</dbReference>
<keyword evidence="5" id="KW-1185">Reference proteome</keyword>
<dbReference type="PROSITE" id="PS51257">
    <property type="entry name" value="PROKAR_LIPOPROTEIN"/>
    <property type="match status" value="1"/>
</dbReference>
<accession>A0A1M7CG22</accession>
<evidence type="ECO:0008006" key="6">
    <source>
        <dbReference type="Google" id="ProtNLM"/>
    </source>
</evidence>
<evidence type="ECO:0000313" key="2">
    <source>
        <dbReference type="EMBL" id="SFC62575.1"/>
    </source>
</evidence>
<dbReference type="STRING" id="1055723.SAMN05216293_4016"/>
<name>A0A1M7CG22_9FLAO</name>
<comment type="caution">
    <text evidence="3">The sequence shown here is derived from an EMBL/GenBank/DDBJ whole genome shotgun (WGS) entry which is preliminary data.</text>
</comment>
<sequence length="140" mass="15683">MKKVILASIYLLFVLLISCNDNDDDHGESSMADLLGQWSDTYDQGDGKRVSSYTFMGDSTYEFRSDSFGFNGKPITELTGFSEVSGVFEVSGDSLILQAAQSEGVFKSKFWIKDDVLHLEYISYPADAPVLTQMEYDRID</sequence>
<evidence type="ECO:0000313" key="3">
    <source>
        <dbReference type="EMBL" id="SHL66140.1"/>
    </source>
</evidence>
<dbReference type="OrthoDB" id="769134at2"/>
<evidence type="ECO:0000313" key="5">
    <source>
        <dbReference type="Proteomes" id="UP000198940"/>
    </source>
</evidence>
<evidence type="ECO:0000313" key="4">
    <source>
        <dbReference type="Proteomes" id="UP000184031"/>
    </source>
</evidence>
<dbReference type="Proteomes" id="UP000198940">
    <property type="component" value="Unassembled WGS sequence"/>
</dbReference>
<protein>
    <recommendedName>
        <fullName evidence="6">Lipocalin-like domain-containing protein</fullName>
    </recommendedName>
</protein>
<dbReference type="EMBL" id="FRAT01000013">
    <property type="protein sequence ID" value="SHL66140.1"/>
    <property type="molecule type" value="Genomic_DNA"/>
</dbReference>
<reference evidence="3 4" key="1">
    <citation type="submission" date="2016-11" db="EMBL/GenBank/DDBJ databases">
        <authorList>
            <person name="Varghese N."/>
            <person name="Submissions S."/>
        </authorList>
    </citation>
    <scope>NUCLEOTIDE SEQUENCE [LARGE SCALE GENOMIC DNA]</scope>
    <source>
        <strain evidence="3 4">CGMCC 1.12174</strain>
        <strain evidence="2 5">DSM 26351</strain>
    </source>
</reference>
<dbReference type="Proteomes" id="UP000184031">
    <property type="component" value="Unassembled WGS sequence"/>
</dbReference>
<keyword evidence="1" id="KW-0732">Signal</keyword>
<dbReference type="AlphaFoldDB" id="A0A1M7CG22"/>
<proteinExistence type="predicted"/>
<feature type="chain" id="PRO_5009924601" description="Lipocalin-like domain-containing protein" evidence="1">
    <location>
        <begin position="24"/>
        <end position="140"/>
    </location>
</feature>
<dbReference type="RefSeq" id="WP_072882900.1">
    <property type="nucleotide sequence ID" value="NZ_FOKU01000015.1"/>
</dbReference>
<feature type="signal peptide" evidence="1">
    <location>
        <begin position="1"/>
        <end position="23"/>
    </location>
</feature>